<sequence length="76" mass="8718">MRAKRPYIVLSFRTTVEAMAWEKHCEAEHIPGRLIPLPRELSAGCGLAWRMPPEDWQLWQSRIDPAAYDAAAVVEQ</sequence>
<dbReference type="RefSeq" id="WP_097772206.1">
    <property type="nucleotide sequence ID" value="NZ_CABVEO010000001.1"/>
</dbReference>
<reference evidence="2 3" key="1">
    <citation type="journal article" date="2019" name="Nat. Med.">
        <title>A library of human gut bacterial isolates paired with longitudinal multiomics data enables mechanistic microbiome research.</title>
        <authorList>
            <person name="Poyet M."/>
            <person name="Groussin M."/>
            <person name="Gibbons S.M."/>
            <person name="Avila-Pacheco J."/>
            <person name="Jiang X."/>
            <person name="Kearney S.M."/>
            <person name="Perrotta A.R."/>
            <person name="Berdy B."/>
            <person name="Zhao S."/>
            <person name="Lieberman T.D."/>
            <person name="Swanson P.K."/>
            <person name="Smith M."/>
            <person name="Roesemann S."/>
            <person name="Alexander J.E."/>
            <person name="Rich S.A."/>
            <person name="Livny J."/>
            <person name="Vlamakis H."/>
            <person name="Clish C."/>
            <person name="Bullock K."/>
            <person name="Deik A."/>
            <person name="Scott J."/>
            <person name="Pierce K.A."/>
            <person name="Xavier R.J."/>
            <person name="Alm E.J."/>
        </authorList>
    </citation>
    <scope>NUCLEOTIDE SEQUENCE [LARGE SCALE GENOMIC DNA]</scope>
    <source>
        <strain evidence="2 3">BIOML-A1</strain>
    </source>
</reference>
<dbReference type="AlphaFoldDB" id="A0A2A7AJS1"/>
<gene>
    <name evidence="2" type="ORF">GKD95_01600</name>
</gene>
<evidence type="ECO:0000313" key="2">
    <source>
        <dbReference type="EMBL" id="MSC62063.1"/>
    </source>
</evidence>
<feature type="domain" description="Putative Se/S carrier protein-like" evidence="1">
    <location>
        <begin position="7"/>
        <end position="56"/>
    </location>
</feature>
<dbReference type="Pfam" id="PF11823">
    <property type="entry name" value="Se_S_carrier"/>
    <property type="match status" value="1"/>
</dbReference>
<organism evidence="2 3">
    <name type="scientific">Faecalibacterium prausnitzii</name>
    <dbReference type="NCBI Taxonomy" id="853"/>
    <lineage>
        <taxon>Bacteria</taxon>
        <taxon>Bacillati</taxon>
        <taxon>Bacillota</taxon>
        <taxon>Clostridia</taxon>
        <taxon>Eubacteriales</taxon>
        <taxon>Oscillospiraceae</taxon>
        <taxon>Faecalibacterium</taxon>
    </lineage>
</organism>
<dbReference type="EMBL" id="WKQN01000001">
    <property type="protein sequence ID" value="MSC62063.1"/>
    <property type="molecule type" value="Genomic_DNA"/>
</dbReference>
<proteinExistence type="predicted"/>
<accession>A0A2A7AJS1</accession>
<protein>
    <submittedName>
        <fullName evidence="2">DUF3343 domain-containing protein</fullName>
    </submittedName>
</protein>
<dbReference type="Proteomes" id="UP000461506">
    <property type="component" value="Unassembled WGS sequence"/>
</dbReference>
<comment type="caution">
    <text evidence="2">The sequence shown here is derived from an EMBL/GenBank/DDBJ whole genome shotgun (WGS) entry which is preliminary data.</text>
</comment>
<dbReference type="InterPro" id="IPR021778">
    <property type="entry name" value="Se/S_carrier-like"/>
</dbReference>
<name>A0A2A7AJS1_9FIRM</name>
<evidence type="ECO:0000259" key="1">
    <source>
        <dbReference type="Pfam" id="PF11823"/>
    </source>
</evidence>
<evidence type="ECO:0000313" key="3">
    <source>
        <dbReference type="Proteomes" id="UP000461506"/>
    </source>
</evidence>